<dbReference type="PANTHER" id="PTHR43031">
    <property type="entry name" value="FAD-DEPENDENT OXIDOREDUCTASE"/>
    <property type="match status" value="1"/>
</dbReference>
<dbReference type="Pfam" id="PF00581">
    <property type="entry name" value="Rhodanese"/>
    <property type="match status" value="1"/>
</dbReference>
<reference evidence="2" key="1">
    <citation type="journal article" date="2015" name="Nature">
        <title>Complex archaea that bridge the gap between prokaryotes and eukaryotes.</title>
        <authorList>
            <person name="Spang A."/>
            <person name="Saw J.H."/>
            <person name="Jorgensen S.L."/>
            <person name="Zaremba-Niedzwiedzka K."/>
            <person name="Martijn J."/>
            <person name="Lind A.E."/>
            <person name="van Eijk R."/>
            <person name="Schleper C."/>
            <person name="Guy L."/>
            <person name="Ettema T.J."/>
        </authorList>
    </citation>
    <scope>NUCLEOTIDE SEQUENCE</scope>
</reference>
<accession>A0A0F9H9P1</accession>
<protein>
    <recommendedName>
        <fullName evidence="1">Rhodanese domain-containing protein</fullName>
    </recommendedName>
</protein>
<proteinExistence type="predicted"/>
<gene>
    <name evidence="2" type="ORF">LCGC14_1729840</name>
</gene>
<dbReference type="PROSITE" id="PS50206">
    <property type="entry name" value="RHODANESE_3"/>
    <property type="match status" value="1"/>
</dbReference>
<feature type="domain" description="Rhodanese" evidence="1">
    <location>
        <begin position="27"/>
        <end position="103"/>
    </location>
</feature>
<evidence type="ECO:0000313" key="2">
    <source>
        <dbReference type="EMBL" id="KKM07844.1"/>
    </source>
</evidence>
<dbReference type="SMART" id="SM00450">
    <property type="entry name" value="RHOD"/>
    <property type="match status" value="1"/>
</dbReference>
<dbReference type="InterPro" id="IPR050229">
    <property type="entry name" value="GlpE_sulfurtransferase"/>
</dbReference>
<evidence type="ECO:0000259" key="1">
    <source>
        <dbReference type="PROSITE" id="PS50206"/>
    </source>
</evidence>
<dbReference type="PANTHER" id="PTHR43031:SF1">
    <property type="entry name" value="PYRIDINE NUCLEOTIDE-DISULPHIDE OXIDOREDUCTASE"/>
    <property type="match status" value="1"/>
</dbReference>
<organism evidence="2">
    <name type="scientific">marine sediment metagenome</name>
    <dbReference type="NCBI Taxonomy" id="412755"/>
    <lineage>
        <taxon>unclassified sequences</taxon>
        <taxon>metagenomes</taxon>
        <taxon>ecological metagenomes</taxon>
    </lineage>
</organism>
<dbReference type="EMBL" id="LAZR01015685">
    <property type="protein sequence ID" value="KKM07844.1"/>
    <property type="molecule type" value="Genomic_DNA"/>
</dbReference>
<dbReference type="InterPro" id="IPR036873">
    <property type="entry name" value="Rhodanese-like_dom_sf"/>
</dbReference>
<dbReference type="Gene3D" id="3.40.250.10">
    <property type="entry name" value="Rhodanese-like domain"/>
    <property type="match status" value="1"/>
</dbReference>
<dbReference type="CDD" id="cd00158">
    <property type="entry name" value="RHOD"/>
    <property type="match status" value="1"/>
</dbReference>
<dbReference type="SUPFAM" id="SSF52821">
    <property type="entry name" value="Rhodanese/Cell cycle control phosphatase"/>
    <property type="match status" value="1"/>
</dbReference>
<dbReference type="AlphaFoldDB" id="A0A0F9H9P1"/>
<comment type="caution">
    <text evidence="2">The sequence shown here is derived from an EMBL/GenBank/DDBJ whole genome shotgun (WGS) entry which is preliminary data.</text>
</comment>
<name>A0A0F9H9P1_9ZZZZ</name>
<dbReference type="InterPro" id="IPR001763">
    <property type="entry name" value="Rhodanese-like_dom"/>
</dbReference>
<sequence>MKLITREELKNKLDRKEVFKLVFKLGEWQYRAMHIPGSILIDSPEKIIGQIDKNDEIIVYCSSEKCYASIVAYNALENNGFTNVRRFAGGLDEWQQAGYPLEGEMVTPHQ</sequence>